<dbReference type="PANTHER" id="PTHR43603:SF1">
    <property type="entry name" value="ZINC-REGULATED GTPASE METALLOPROTEIN ACTIVATOR 1"/>
    <property type="match status" value="1"/>
</dbReference>
<sequence>MKQAMPARVALVAGLHADARRRTVDRLLEAEPGALAIHHDLGRIGDGEVYRVLRDRWGTVERTRVDLVHSCVSCTLRQDLVPLLCGLAERGEHSLYVVEAWDTVAPRSVAEALTATVVDDRPVTDWVRLAGVAAAVAADRLVADLATTDDVDDRGLSVAEEDDRTVAEVLAQQIEYPTCLVLDTAGTAGGPAPDPERCTAVLLQLNPAALVVPPDREALAAMAEGGFDPEAAAARMDPATAQPPDSCEAGDVRTVTWRRSRPLHPDRLHRALDDVVAASLRSRGRFWLASHPDTMLAWDAAGASLSVEPCGPWLAALPDAAWDLVSERRRAAAALDWCAEHGDRCQCLTFTGVGLDARRLTEVLDACLLTDEELAQGYRRDAGSDDPFDEIIAAAP</sequence>
<dbReference type="Pfam" id="PF02492">
    <property type="entry name" value="cobW"/>
    <property type="match status" value="1"/>
</dbReference>
<dbReference type="PANTHER" id="PTHR43603">
    <property type="entry name" value="COBW DOMAIN-CONTAINING PROTEIN DDB_G0274527"/>
    <property type="match status" value="1"/>
</dbReference>
<dbReference type="Gene3D" id="3.40.50.300">
    <property type="entry name" value="P-loop containing nucleotide triphosphate hydrolases"/>
    <property type="match status" value="1"/>
</dbReference>
<dbReference type="InterPro" id="IPR011629">
    <property type="entry name" value="CobW-like_C"/>
</dbReference>
<dbReference type="InterPro" id="IPR003495">
    <property type="entry name" value="CobW/HypB/UreG_nucleotide-bd"/>
</dbReference>
<dbReference type="SMART" id="SM00833">
    <property type="entry name" value="CobW_C"/>
    <property type="match status" value="1"/>
</dbReference>
<proteinExistence type="predicted"/>
<comment type="caution">
    <text evidence="2">The sequence shown here is derived from an EMBL/GenBank/DDBJ whole genome shotgun (WGS) entry which is preliminary data.</text>
</comment>
<evidence type="ECO:0000313" key="2">
    <source>
        <dbReference type="EMBL" id="MDA2808326.1"/>
    </source>
</evidence>
<dbReference type="InterPro" id="IPR027417">
    <property type="entry name" value="P-loop_NTPase"/>
</dbReference>
<organism evidence="2 3">
    <name type="scientific">Nocardiopsis suaedae</name>
    <dbReference type="NCBI Taxonomy" id="3018444"/>
    <lineage>
        <taxon>Bacteria</taxon>
        <taxon>Bacillati</taxon>
        <taxon>Actinomycetota</taxon>
        <taxon>Actinomycetes</taxon>
        <taxon>Streptosporangiales</taxon>
        <taxon>Nocardiopsidaceae</taxon>
        <taxon>Nocardiopsis</taxon>
    </lineage>
</organism>
<dbReference type="EMBL" id="JAQFWP010000079">
    <property type="protein sequence ID" value="MDA2808326.1"/>
    <property type="molecule type" value="Genomic_DNA"/>
</dbReference>
<dbReference type="RefSeq" id="WP_270680922.1">
    <property type="nucleotide sequence ID" value="NZ_JAQFWP010000079.1"/>
</dbReference>
<evidence type="ECO:0000313" key="3">
    <source>
        <dbReference type="Proteomes" id="UP001165685"/>
    </source>
</evidence>
<keyword evidence="3" id="KW-1185">Reference proteome</keyword>
<dbReference type="Pfam" id="PF07683">
    <property type="entry name" value="CobW_C"/>
    <property type="match status" value="1"/>
</dbReference>
<accession>A0ABT4TV92</accession>
<dbReference type="SUPFAM" id="SSF90002">
    <property type="entry name" value="Hypothetical protein YjiA, C-terminal domain"/>
    <property type="match status" value="1"/>
</dbReference>
<dbReference type="InterPro" id="IPR051927">
    <property type="entry name" value="Zn_Chap_cDPG_Synth"/>
</dbReference>
<dbReference type="Proteomes" id="UP001165685">
    <property type="component" value="Unassembled WGS sequence"/>
</dbReference>
<reference evidence="2" key="1">
    <citation type="submission" date="2023-01" db="EMBL/GenBank/DDBJ databases">
        <title>Draft genome sequence of Nocardiopsis sp. LSu2-4 isolated from halophytes.</title>
        <authorList>
            <person name="Duangmal K."/>
            <person name="Chantavorakit T."/>
        </authorList>
    </citation>
    <scope>NUCLEOTIDE SEQUENCE</scope>
    <source>
        <strain evidence="2">LSu2-4</strain>
    </source>
</reference>
<evidence type="ECO:0000259" key="1">
    <source>
        <dbReference type="SMART" id="SM00833"/>
    </source>
</evidence>
<feature type="domain" description="CobW C-terminal" evidence="1">
    <location>
        <begin position="252"/>
        <end position="368"/>
    </location>
</feature>
<protein>
    <submittedName>
        <fullName evidence="2">GTP-binding protein</fullName>
    </submittedName>
</protein>
<gene>
    <name evidence="2" type="ORF">O4U47_27710</name>
</gene>
<name>A0ABT4TV92_9ACTN</name>